<evidence type="ECO:0000256" key="1">
    <source>
        <dbReference type="SAM" id="Phobius"/>
    </source>
</evidence>
<dbReference type="EMBL" id="MN738824">
    <property type="protein sequence ID" value="QHT38044.1"/>
    <property type="molecule type" value="Genomic_DNA"/>
</dbReference>
<evidence type="ECO:0000313" key="2">
    <source>
        <dbReference type="EMBL" id="QHT38044.1"/>
    </source>
</evidence>
<keyword evidence="1" id="KW-0472">Membrane</keyword>
<sequence>MFRNIGEIVVMIFIAILVYSIFILLSFILVKTTGGTIQLFIESPIVFIFYMSILLAICYAINTIFFKQKTKDA</sequence>
<feature type="transmembrane region" description="Helical" evidence="1">
    <location>
        <begin position="45"/>
        <end position="66"/>
    </location>
</feature>
<proteinExistence type="predicted"/>
<accession>A0A6C0FAG6</accession>
<keyword evidence="1" id="KW-0812">Transmembrane</keyword>
<name>A0A6C0FAG6_9ZZZZ</name>
<dbReference type="AlphaFoldDB" id="A0A6C0FAG6"/>
<feature type="transmembrane region" description="Helical" evidence="1">
    <location>
        <begin position="7"/>
        <end position="30"/>
    </location>
</feature>
<keyword evidence="1" id="KW-1133">Transmembrane helix</keyword>
<organism evidence="2">
    <name type="scientific">viral metagenome</name>
    <dbReference type="NCBI Taxonomy" id="1070528"/>
    <lineage>
        <taxon>unclassified sequences</taxon>
        <taxon>metagenomes</taxon>
        <taxon>organismal metagenomes</taxon>
    </lineage>
</organism>
<reference evidence="2" key="1">
    <citation type="journal article" date="2020" name="Nature">
        <title>Giant virus diversity and host interactions through global metagenomics.</title>
        <authorList>
            <person name="Schulz F."/>
            <person name="Roux S."/>
            <person name="Paez-Espino D."/>
            <person name="Jungbluth S."/>
            <person name="Walsh D.A."/>
            <person name="Denef V.J."/>
            <person name="McMahon K.D."/>
            <person name="Konstantinidis K.T."/>
            <person name="Eloe-Fadrosh E.A."/>
            <person name="Kyrpides N.C."/>
            <person name="Woyke T."/>
        </authorList>
    </citation>
    <scope>NUCLEOTIDE SEQUENCE</scope>
    <source>
        <strain evidence="2">GVMAG-S-ERX556049-19</strain>
    </source>
</reference>
<protein>
    <submittedName>
        <fullName evidence="2">Uncharacterized protein</fullName>
    </submittedName>
</protein>